<dbReference type="PANTHER" id="PTHR45706:SF4">
    <property type="entry name" value="TYROSINE-PROTEIN PHOSPHATASE"/>
    <property type="match status" value="1"/>
</dbReference>
<dbReference type="SMART" id="SM00295">
    <property type="entry name" value="B41"/>
    <property type="match status" value="1"/>
</dbReference>
<feature type="domain" description="PDZ" evidence="14">
    <location>
        <begin position="551"/>
        <end position="623"/>
    </location>
</feature>
<keyword evidence="8" id="KW-0965">Cell junction</keyword>
<dbReference type="SMART" id="SM00404">
    <property type="entry name" value="PTPc_motif"/>
    <property type="match status" value="1"/>
</dbReference>
<dbReference type="GO" id="GO:0071944">
    <property type="term" value="C:cell periphery"/>
    <property type="evidence" value="ECO:0007669"/>
    <property type="project" value="UniProtKB-ARBA"/>
</dbReference>
<accession>A0AAV2QPS8</accession>
<evidence type="ECO:0000313" key="16">
    <source>
        <dbReference type="Proteomes" id="UP001497623"/>
    </source>
</evidence>
<dbReference type="SUPFAM" id="SSF47031">
    <property type="entry name" value="Second domain of FERM"/>
    <property type="match status" value="1"/>
</dbReference>
<dbReference type="InterPro" id="IPR029071">
    <property type="entry name" value="Ubiquitin-like_domsf"/>
</dbReference>
<dbReference type="InterPro" id="IPR003595">
    <property type="entry name" value="Tyr_Pase_cat"/>
</dbReference>
<dbReference type="InterPro" id="IPR036034">
    <property type="entry name" value="PDZ_sf"/>
</dbReference>
<feature type="compositionally biased region" description="Low complexity" evidence="10">
    <location>
        <begin position="444"/>
        <end position="464"/>
    </location>
</feature>
<dbReference type="SMART" id="SM00194">
    <property type="entry name" value="PTPc"/>
    <property type="match status" value="1"/>
</dbReference>
<dbReference type="PRINTS" id="PR00700">
    <property type="entry name" value="PRTYPHPHTASE"/>
</dbReference>
<dbReference type="PRINTS" id="PR00935">
    <property type="entry name" value="BAND41"/>
</dbReference>
<evidence type="ECO:0000256" key="3">
    <source>
        <dbReference type="ARBA" id="ARBA00009649"/>
    </source>
</evidence>
<dbReference type="InterPro" id="IPR035963">
    <property type="entry name" value="FERM_2"/>
</dbReference>
<dbReference type="GO" id="GO:0004725">
    <property type="term" value="F:protein tyrosine phosphatase activity"/>
    <property type="evidence" value="ECO:0007669"/>
    <property type="project" value="UniProtKB-EC"/>
</dbReference>
<feature type="domain" description="Tyrosine specific protein phosphatases" evidence="12">
    <location>
        <begin position="862"/>
        <end position="936"/>
    </location>
</feature>
<dbReference type="GO" id="GO:0048666">
    <property type="term" value="P:neuron development"/>
    <property type="evidence" value="ECO:0007669"/>
    <property type="project" value="UniProtKB-ARBA"/>
</dbReference>
<dbReference type="Gene3D" id="3.90.190.10">
    <property type="entry name" value="Protein tyrosine phosphatase superfamily"/>
    <property type="match status" value="1"/>
</dbReference>
<dbReference type="Gene3D" id="1.20.80.10">
    <property type="match status" value="1"/>
</dbReference>
<comment type="similarity">
    <text evidence="3">Belongs to the protein-tyrosine phosphatase family. Non-receptor class subfamily.</text>
</comment>
<evidence type="ECO:0000259" key="11">
    <source>
        <dbReference type="PROSITE" id="PS50055"/>
    </source>
</evidence>
<dbReference type="InterPro" id="IPR016130">
    <property type="entry name" value="Tyr_Pase_AS"/>
</dbReference>
<dbReference type="SUPFAM" id="SSF50156">
    <property type="entry name" value="PDZ domain-like"/>
    <property type="match status" value="1"/>
</dbReference>
<keyword evidence="5" id="KW-0963">Cytoplasm</keyword>
<comment type="caution">
    <text evidence="15">The sequence shown here is derived from an EMBL/GenBank/DDBJ whole genome shotgun (WGS) entry which is preliminary data.</text>
</comment>
<dbReference type="FunFam" id="2.30.42.10:FF:000045">
    <property type="entry name" value="Tyrosine-protein phosphatase non-receptor type"/>
    <property type="match status" value="1"/>
</dbReference>
<evidence type="ECO:0000256" key="2">
    <source>
        <dbReference type="ARBA" id="ARBA00004282"/>
    </source>
</evidence>
<dbReference type="SUPFAM" id="SSF50729">
    <property type="entry name" value="PH domain-like"/>
    <property type="match status" value="1"/>
</dbReference>
<name>A0AAV2QPS8_MEGNR</name>
<dbReference type="Gene3D" id="2.30.29.30">
    <property type="entry name" value="Pleckstrin-homology domain (PH domain)/Phosphotyrosine-binding domain (PTB)"/>
    <property type="match status" value="1"/>
</dbReference>
<dbReference type="EC" id="3.1.3.48" evidence="4"/>
<dbReference type="InterPro" id="IPR000299">
    <property type="entry name" value="FERM_domain"/>
</dbReference>
<dbReference type="CDD" id="cd14473">
    <property type="entry name" value="FERM_B-lobe"/>
    <property type="match status" value="1"/>
</dbReference>
<dbReference type="GO" id="GO:0009887">
    <property type="term" value="P:animal organ morphogenesis"/>
    <property type="evidence" value="ECO:0007669"/>
    <property type="project" value="UniProtKB-ARBA"/>
</dbReference>
<dbReference type="Pfam" id="PF00102">
    <property type="entry name" value="Y_phosphatase"/>
    <property type="match status" value="1"/>
</dbReference>
<keyword evidence="16" id="KW-1185">Reference proteome</keyword>
<dbReference type="CDD" id="cd14541">
    <property type="entry name" value="PTPc-N3_4"/>
    <property type="match status" value="1"/>
</dbReference>
<dbReference type="InterPro" id="IPR019747">
    <property type="entry name" value="FERM_CS"/>
</dbReference>
<dbReference type="PANTHER" id="PTHR45706">
    <property type="entry name" value="TYROSINE-PROTEIN PHOSPHATASE"/>
    <property type="match status" value="1"/>
</dbReference>
<evidence type="ECO:0000256" key="6">
    <source>
        <dbReference type="ARBA" id="ARBA00022801"/>
    </source>
</evidence>
<dbReference type="PROSITE" id="PS50057">
    <property type="entry name" value="FERM_3"/>
    <property type="match status" value="1"/>
</dbReference>
<dbReference type="FunFam" id="1.20.80.10:FF:000003">
    <property type="entry name" value="Tyrosine-protein phosphatase non-receptor type 4"/>
    <property type="match status" value="1"/>
</dbReference>
<keyword evidence="9" id="KW-0206">Cytoskeleton</keyword>
<dbReference type="InterPro" id="IPR018979">
    <property type="entry name" value="FERM_N"/>
</dbReference>
<dbReference type="CDD" id="cd06706">
    <property type="entry name" value="PDZ_PTPN3-4-like"/>
    <property type="match status" value="1"/>
</dbReference>
<feature type="domain" description="FERM" evidence="13">
    <location>
        <begin position="40"/>
        <end position="376"/>
    </location>
</feature>
<dbReference type="PROSITE" id="PS00383">
    <property type="entry name" value="TYR_PHOSPHATASE_1"/>
    <property type="match status" value="1"/>
</dbReference>
<dbReference type="Gene3D" id="2.30.42.10">
    <property type="match status" value="1"/>
</dbReference>
<feature type="region of interest" description="Disordered" evidence="10">
    <location>
        <begin position="512"/>
        <end position="548"/>
    </location>
</feature>
<dbReference type="SMART" id="SM01196">
    <property type="entry name" value="FERM_C"/>
    <property type="match status" value="1"/>
</dbReference>
<dbReference type="Pfam" id="PF09379">
    <property type="entry name" value="FERM_N"/>
    <property type="match status" value="1"/>
</dbReference>
<keyword evidence="6" id="KW-0378">Hydrolase</keyword>
<dbReference type="GO" id="GO:0070161">
    <property type="term" value="C:anchoring junction"/>
    <property type="evidence" value="ECO:0007669"/>
    <property type="project" value="UniProtKB-SubCell"/>
</dbReference>
<dbReference type="InterPro" id="IPR019749">
    <property type="entry name" value="Band_41_domain"/>
</dbReference>
<evidence type="ECO:0000259" key="14">
    <source>
        <dbReference type="PROSITE" id="PS50106"/>
    </source>
</evidence>
<dbReference type="InterPro" id="IPR029021">
    <property type="entry name" value="Prot-tyrosine_phosphatase-like"/>
</dbReference>
<comment type="subcellular location">
    <subcellularLocation>
        <location evidence="2">Cell junction</location>
    </subcellularLocation>
    <subcellularLocation>
        <location evidence="1">Cytoplasm</location>
        <location evidence="1">Cytoskeleton</location>
    </subcellularLocation>
</comment>
<dbReference type="SMART" id="SM01195">
    <property type="entry name" value="FA"/>
    <property type="match status" value="1"/>
</dbReference>
<dbReference type="InterPro" id="IPR000387">
    <property type="entry name" value="Tyr_Pase_dom"/>
</dbReference>
<dbReference type="InterPro" id="IPR000242">
    <property type="entry name" value="PTP_cat"/>
</dbReference>
<feature type="domain" description="Tyrosine-protein phosphatase" evidence="11">
    <location>
        <begin position="687"/>
        <end position="945"/>
    </location>
</feature>
<reference evidence="15 16" key="1">
    <citation type="submission" date="2024-05" db="EMBL/GenBank/DDBJ databases">
        <authorList>
            <person name="Wallberg A."/>
        </authorList>
    </citation>
    <scope>NUCLEOTIDE SEQUENCE [LARGE SCALE GENOMIC DNA]</scope>
</reference>
<dbReference type="SUPFAM" id="SSF54236">
    <property type="entry name" value="Ubiquitin-like"/>
    <property type="match status" value="1"/>
</dbReference>
<keyword evidence="7" id="KW-0904">Protein phosphatase</keyword>
<dbReference type="PROSITE" id="PS50056">
    <property type="entry name" value="TYR_PHOSPHATASE_2"/>
    <property type="match status" value="1"/>
</dbReference>
<dbReference type="EMBL" id="CAXKWB010008267">
    <property type="protein sequence ID" value="CAL4090418.1"/>
    <property type="molecule type" value="Genomic_DNA"/>
</dbReference>
<evidence type="ECO:0000256" key="7">
    <source>
        <dbReference type="ARBA" id="ARBA00022912"/>
    </source>
</evidence>
<feature type="compositionally biased region" description="Polar residues" evidence="10">
    <location>
        <begin position="530"/>
        <end position="543"/>
    </location>
</feature>
<dbReference type="Pfam" id="PF00595">
    <property type="entry name" value="PDZ"/>
    <property type="match status" value="1"/>
</dbReference>
<dbReference type="InterPro" id="IPR018980">
    <property type="entry name" value="FERM_PH-like_C"/>
</dbReference>
<evidence type="ECO:0000313" key="15">
    <source>
        <dbReference type="EMBL" id="CAL4090418.1"/>
    </source>
</evidence>
<dbReference type="FunFam" id="3.90.190.10:FF:000023">
    <property type="entry name" value="Tyrosine-protein phosphatase non-receptor type"/>
    <property type="match status" value="1"/>
</dbReference>
<dbReference type="Pfam" id="PF00373">
    <property type="entry name" value="FERM_M"/>
    <property type="match status" value="1"/>
</dbReference>
<dbReference type="InterPro" id="IPR014847">
    <property type="entry name" value="FA"/>
</dbReference>
<evidence type="ECO:0000256" key="5">
    <source>
        <dbReference type="ARBA" id="ARBA00022490"/>
    </source>
</evidence>
<dbReference type="InterPro" id="IPR011993">
    <property type="entry name" value="PH-like_dom_sf"/>
</dbReference>
<feature type="region of interest" description="Disordered" evidence="10">
    <location>
        <begin position="437"/>
        <end position="464"/>
    </location>
</feature>
<evidence type="ECO:0000256" key="10">
    <source>
        <dbReference type="SAM" id="MobiDB-lite"/>
    </source>
</evidence>
<dbReference type="PROSITE" id="PS50106">
    <property type="entry name" value="PDZ"/>
    <property type="match status" value="1"/>
</dbReference>
<dbReference type="AlphaFoldDB" id="A0AAV2QPS8"/>
<dbReference type="Gene3D" id="3.10.20.90">
    <property type="entry name" value="Phosphatidylinositol 3-kinase Catalytic Subunit, Chain A, domain 1"/>
    <property type="match status" value="1"/>
</dbReference>
<dbReference type="InterPro" id="IPR001478">
    <property type="entry name" value="PDZ"/>
</dbReference>
<evidence type="ECO:0000259" key="13">
    <source>
        <dbReference type="PROSITE" id="PS50057"/>
    </source>
</evidence>
<evidence type="ECO:0000256" key="8">
    <source>
        <dbReference type="ARBA" id="ARBA00022949"/>
    </source>
</evidence>
<dbReference type="Pfam" id="PF09380">
    <property type="entry name" value="FERM_C"/>
    <property type="match status" value="1"/>
</dbReference>
<dbReference type="PROSITE" id="PS50055">
    <property type="entry name" value="TYR_PHOSPHATASE_PTP"/>
    <property type="match status" value="1"/>
</dbReference>
<organism evidence="15 16">
    <name type="scientific">Meganyctiphanes norvegica</name>
    <name type="common">Northern krill</name>
    <name type="synonym">Thysanopoda norvegica</name>
    <dbReference type="NCBI Taxonomy" id="48144"/>
    <lineage>
        <taxon>Eukaryota</taxon>
        <taxon>Metazoa</taxon>
        <taxon>Ecdysozoa</taxon>
        <taxon>Arthropoda</taxon>
        <taxon>Crustacea</taxon>
        <taxon>Multicrustacea</taxon>
        <taxon>Malacostraca</taxon>
        <taxon>Eumalacostraca</taxon>
        <taxon>Eucarida</taxon>
        <taxon>Euphausiacea</taxon>
        <taxon>Euphausiidae</taxon>
        <taxon>Meganyctiphanes</taxon>
    </lineage>
</organism>
<dbReference type="PROSITE" id="PS00661">
    <property type="entry name" value="FERM_2"/>
    <property type="match status" value="1"/>
</dbReference>
<dbReference type="InterPro" id="IPR019748">
    <property type="entry name" value="FERM_central"/>
</dbReference>
<protein>
    <recommendedName>
        <fullName evidence="4">protein-tyrosine-phosphatase</fullName>
        <ecNumber evidence="4">3.1.3.48</ecNumber>
    </recommendedName>
</protein>
<gene>
    <name evidence="15" type="ORF">MNOR_LOCUS14020</name>
</gene>
<dbReference type="SUPFAM" id="SSF52799">
    <property type="entry name" value="(Phosphotyrosine protein) phosphatases II"/>
    <property type="match status" value="1"/>
</dbReference>
<dbReference type="GO" id="GO:0005856">
    <property type="term" value="C:cytoskeleton"/>
    <property type="evidence" value="ECO:0007669"/>
    <property type="project" value="UniProtKB-SubCell"/>
</dbReference>
<evidence type="ECO:0000259" key="12">
    <source>
        <dbReference type="PROSITE" id="PS50056"/>
    </source>
</evidence>
<dbReference type="InterPro" id="IPR014352">
    <property type="entry name" value="FERM/acyl-CoA-bd_prot_sf"/>
</dbReference>
<dbReference type="Proteomes" id="UP001497623">
    <property type="component" value="Unassembled WGS sequence"/>
</dbReference>
<proteinExistence type="inferred from homology"/>
<evidence type="ECO:0000256" key="1">
    <source>
        <dbReference type="ARBA" id="ARBA00004245"/>
    </source>
</evidence>
<evidence type="ECO:0000256" key="4">
    <source>
        <dbReference type="ARBA" id="ARBA00013064"/>
    </source>
</evidence>
<dbReference type="SMART" id="SM00228">
    <property type="entry name" value="PDZ"/>
    <property type="match status" value="1"/>
</dbReference>
<evidence type="ECO:0000256" key="9">
    <source>
        <dbReference type="ARBA" id="ARBA00023212"/>
    </source>
</evidence>
<sequence length="960" mass="109017">MSSSVEGMLEGVSHRSFGGSSGTYNVRASELARHKALTTLRLKVVFLDDTSQVFELEKSALGSSLLELVFSHLELLEKDFFGLQYLEKQNTQNDRQMRWLDPQKSIKKQLRIRTKTLGTCALPILHFRVKFWVSDPGKLMEEYTRYHVFLQLRRDILEGRLYSPPSTQALLASYALQSEIGDYNLEVHGNTYIMDMKILPNQSEDLLKKVIELHKLHKGQTPADAEFNFLDHAKRLDLYGVDLHNAKDSTNREIHLGVTSIGLVVFQNNVKMNTFSWAKIVKISFKRKQFFIQLRREVVEQNENAVEHNDKEYSDKSVENNEKTANPSLLQIVKNKLSQKSEKYDSVLGFNLPSYRECKFLWKSCVEHHTFFRLHTPRPLPQRKHMLTLGSKFRYSGRTEFQTVEDCRRRARVERTFARSPSKRFSQQPIPQVAVEVKDKKVRSSSGSSLRPRSDSSSYKVTSVSGEMAPKMAWGEATLTNGEDITLNGDDQEDSTTREDISHVLPQVIKSGIPLSSSSSTSSVDDSHELISSSTDSKPCSNDESSHGLMTIRMKPDSQGKFGFNVKGGADQNLAILVSRVVPNTAADRCYPRLNEGDQVLFINGRDVSTMSHEQVVNFIRASRECHTGELVLSVKQNVYLGEDLEEPAFQYVPESLPASATVPAGSTAPLQESMLLLAEGLESGAVVAQFEQLYRRKPGLTLNEPRKQENEKKNRYRDISPYDVTRVILTSTPSGDYINGSYVNMEIPGSGIINRYIACQGPLSTTCTDFWVMIWEQQSTLIVMLTTVVEQGRVKCHKYWPRLYESNTFGFLQVTCLKEEETPSFGFRQFTLINTETNEERHISHMQYLAWPDHGVPDDSSEFLDFITQVRQARAGMVEPTIVHCSAGIGRTGVLILMETAQCLIEANEPVYPLDSVRAMRDQRAMMIQTSSQYRFVCEAIQRVYQEGLIKPLSEYQQR</sequence>
<dbReference type="Pfam" id="PF08736">
    <property type="entry name" value="FA"/>
    <property type="match status" value="1"/>
</dbReference>